<dbReference type="InterPro" id="IPR011528">
    <property type="entry name" value="NERD"/>
</dbReference>
<feature type="domain" description="NERD" evidence="1">
    <location>
        <begin position="25"/>
        <end position="136"/>
    </location>
</feature>
<protein>
    <submittedName>
        <fullName evidence="2">NERD domain-containing protein</fullName>
    </submittedName>
</protein>
<comment type="caution">
    <text evidence="2">The sequence shown here is derived from an EMBL/GenBank/DDBJ whole genome shotgun (WGS) entry which is preliminary data.</text>
</comment>
<evidence type="ECO:0000313" key="2">
    <source>
        <dbReference type="EMBL" id="NEW58687.1"/>
    </source>
</evidence>
<evidence type="ECO:0000259" key="1">
    <source>
        <dbReference type="Pfam" id="PF08378"/>
    </source>
</evidence>
<name>A0ABX0CTZ2_9NOCA</name>
<evidence type="ECO:0000313" key="3">
    <source>
        <dbReference type="Proteomes" id="UP000470876"/>
    </source>
</evidence>
<organism evidence="2 3">
    <name type="scientific">Nocardia cyriacigeorgica</name>
    <dbReference type="NCBI Taxonomy" id="135487"/>
    <lineage>
        <taxon>Bacteria</taxon>
        <taxon>Bacillati</taxon>
        <taxon>Actinomycetota</taxon>
        <taxon>Actinomycetes</taxon>
        <taxon>Mycobacteriales</taxon>
        <taxon>Nocardiaceae</taxon>
        <taxon>Nocardia</taxon>
    </lineage>
</organism>
<sequence length="215" mass="23877">MSAKSRRRAPVCTRRWTAVNESTYPHERSALERIRAAVPDTDPWRAWSNFSFATSTGELYEIDLLIAAPSGLHLVGLKSWRGRLTADGPGWVQTNESNVQIAHGRPLRLLLHKCTALERLLSAVGENVAIRPALCVSNDRLHVDLPGRDRRHVLTVDSLVTRLARPTHNARHRMTKERVNAVDRALASVGISAPDRSPSSEWPTMNLFTGLNGNA</sequence>
<dbReference type="EMBL" id="JAAGUX010000061">
    <property type="protein sequence ID" value="NEW58687.1"/>
    <property type="molecule type" value="Genomic_DNA"/>
</dbReference>
<dbReference type="Proteomes" id="UP000470876">
    <property type="component" value="Unassembled WGS sequence"/>
</dbReference>
<dbReference type="RefSeq" id="WP_163956281.1">
    <property type="nucleotide sequence ID" value="NZ_JAAGUX010000061.1"/>
</dbReference>
<reference evidence="2 3" key="1">
    <citation type="submission" date="2020-01" db="EMBL/GenBank/DDBJ databases">
        <title>Genetics and antimicrobial susceptibilities of Nocardia species isolated from the soil; a comparison with species isolated from humans.</title>
        <authorList>
            <person name="Carrasco G."/>
            <person name="Monzon S."/>
            <person name="Sansegundo M."/>
            <person name="Garcia E."/>
            <person name="Garrido N."/>
            <person name="Medina M.J."/>
            <person name="Villalon P."/>
            <person name="Ramirez-Arocha A.C."/>
            <person name="Jimenez P."/>
            <person name="Cuesta I."/>
            <person name="Valdezate S."/>
        </authorList>
    </citation>
    <scope>NUCLEOTIDE SEQUENCE [LARGE SCALE GENOMIC DNA]</scope>
    <source>
        <strain evidence="2 3">CNM20110649</strain>
    </source>
</reference>
<keyword evidence="3" id="KW-1185">Reference proteome</keyword>
<gene>
    <name evidence="2" type="ORF">GV794_24040</name>
</gene>
<accession>A0ABX0CTZ2</accession>
<dbReference type="Pfam" id="PF08378">
    <property type="entry name" value="NERD"/>
    <property type="match status" value="1"/>
</dbReference>
<proteinExistence type="predicted"/>